<evidence type="ECO:0000256" key="1">
    <source>
        <dbReference type="SAM" id="Coils"/>
    </source>
</evidence>
<gene>
    <name evidence="2" type="ORF">FHL15_005609</name>
</gene>
<accession>A0A553I0A8</accession>
<dbReference type="EMBL" id="VFLP01000028">
    <property type="protein sequence ID" value="TRX93637.1"/>
    <property type="molecule type" value="Genomic_DNA"/>
</dbReference>
<dbReference type="OrthoDB" id="3758478at2759"/>
<evidence type="ECO:0000313" key="2">
    <source>
        <dbReference type="EMBL" id="TRX93637.1"/>
    </source>
</evidence>
<feature type="coiled-coil region" evidence="1">
    <location>
        <begin position="65"/>
        <end position="92"/>
    </location>
</feature>
<dbReference type="AlphaFoldDB" id="A0A553I0A8"/>
<reference evidence="3" key="1">
    <citation type="submission" date="2019-06" db="EMBL/GenBank/DDBJ databases">
        <title>Draft genome sequence of the griseofulvin-producing fungus Xylaria cubensis strain G536.</title>
        <authorList>
            <person name="Mead M.E."/>
            <person name="Raja H.A."/>
            <person name="Steenwyk J.L."/>
            <person name="Knowles S.L."/>
            <person name="Oberlies N.H."/>
            <person name="Rokas A."/>
        </authorList>
    </citation>
    <scope>NUCLEOTIDE SEQUENCE [LARGE SCALE GENOMIC DNA]</scope>
    <source>
        <strain evidence="3">G536</strain>
    </source>
</reference>
<proteinExistence type="predicted"/>
<keyword evidence="3" id="KW-1185">Reference proteome</keyword>
<dbReference type="Proteomes" id="UP000319160">
    <property type="component" value="Unassembled WGS sequence"/>
</dbReference>
<evidence type="ECO:0000313" key="3">
    <source>
        <dbReference type="Proteomes" id="UP000319160"/>
    </source>
</evidence>
<comment type="caution">
    <text evidence="2">The sequence shown here is derived from an EMBL/GenBank/DDBJ whole genome shotgun (WGS) entry which is preliminary data.</text>
</comment>
<sequence>MASLTEGLRSTIESIATQFLTGPSRAVEAKDPSLCLAVVTAECPHHLRPLAFATANPLLKAVKSNEEHKALMESALSTMEETRAEIKELVIDTVKRKASVLAEHCTKIIGVEANILEVTWFLDFTENGKQVSRVTVFIDTATATRRVADMKKRGFMNAELQ</sequence>
<organism evidence="2 3">
    <name type="scientific">Xylaria flabelliformis</name>
    <dbReference type="NCBI Taxonomy" id="2512241"/>
    <lineage>
        <taxon>Eukaryota</taxon>
        <taxon>Fungi</taxon>
        <taxon>Dikarya</taxon>
        <taxon>Ascomycota</taxon>
        <taxon>Pezizomycotina</taxon>
        <taxon>Sordariomycetes</taxon>
        <taxon>Xylariomycetidae</taxon>
        <taxon>Xylariales</taxon>
        <taxon>Xylariaceae</taxon>
        <taxon>Xylaria</taxon>
    </lineage>
</organism>
<protein>
    <recommendedName>
        <fullName evidence="4">SnoaL-like domain-containing protein</fullName>
    </recommendedName>
</protein>
<evidence type="ECO:0008006" key="4">
    <source>
        <dbReference type="Google" id="ProtNLM"/>
    </source>
</evidence>
<keyword evidence="1" id="KW-0175">Coiled coil</keyword>
<name>A0A553I0A8_9PEZI</name>